<gene>
    <name evidence="2" type="ORF">DPMN_094810</name>
</gene>
<sequence length="72" mass="8242">MNAASLVSFVPYFAISLSQTYDNTSNAWVVFAKYSFVINSTLNPFIIGFFNTEFRRFIVDSILCCRRRLGNS</sequence>
<dbReference type="Proteomes" id="UP000828390">
    <property type="component" value="Unassembled WGS sequence"/>
</dbReference>
<organism evidence="2 3">
    <name type="scientific">Dreissena polymorpha</name>
    <name type="common">Zebra mussel</name>
    <name type="synonym">Mytilus polymorpha</name>
    <dbReference type="NCBI Taxonomy" id="45954"/>
    <lineage>
        <taxon>Eukaryota</taxon>
        <taxon>Metazoa</taxon>
        <taxon>Spiralia</taxon>
        <taxon>Lophotrochozoa</taxon>
        <taxon>Mollusca</taxon>
        <taxon>Bivalvia</taxon>
        <taxon>Autobranchia</taxon>
        <taxon>Heteroconchia</taxon>
        <taxon>Euheterodonta</taxon>
        <taxon>Imparidentia</taxon>
        <taxon>Neoheterodontei</taxon>
        <taxon>Myida</taxon>
        <taxon>Dreissenoidea</taxon>
        <taxon>Dreissenidae</taxon>
        <taxon>Dreissena</taxon>
    </lineage>
</organism>
<feature type="transmembrane region" description="Helical" evidence="1">
    <location>
        <begin position="28"/>
        <end position="50"/>
    </location>
</feature>
<proteinExistence type="predicted"/>
<comment type="caution">
    <text evidence="2">The sequence shown here is derived from an EMBL/GenBank/DDBJ whole genome shotgun (WGS) entry which is preliminary data.</text>
</comment>
<keyword evidence="1" id="KW-1133">Transmembrane helix</keyword>
<accession>A0A9D4L5D2</accession>
<evidence type="ECO:0000313" key="3">
    <source>
        <dbReference type="Proteomes" id="UP000828390"/>
    </source>
</evidence>
<reference evidence="2" key="1">
    <citation type="journal article" date="2019" name="bioRxiv">
        <title>The Genome of the Zebra Mussel, Dreissena polymorpha: A Resource for Invasive Species Research.</title>
        <authorList>
            <person name="McCartney M.A."/>
            <person name="Auch B."/>
            <person name="Kono T."/>
            <person name="Mallez S."/>
            <person name="Zhang Y."/>
            <person name="Obille A."/>
            <person name="Becker A."/>
            <person name="Abrahante J.E."/>
            <person name="Garbe J."/>
            <person name="Badalamenti J.P."/>
            <person name="Herman A."/>
            <person name="Mangelson H."/>
            <person name="Liachko I."/>
            <person name="Sullivan S."/>
            <person name="Sone E.D."/>
            <person name="Koren S."/>
            <person name="Silverstein K.A.T."/>
            <person name="Beckman K.B."/>
            <person name="Gohl D.M."/>
        </authorList>
    </citation>
    <scope>NUCLEOTIDE SEQUENCE</scope>
    <source>
        <strain evidence="2">Duluth1</strain>
        <tissue evidence="2">Whole animal</tissue>
    </source>
</reference>
<protein>
    <recommendedName>
        <fullName evidence="4">G-protein coupled receptors family 1 profile domain-containing protein</fullName>
    </recommendedName>
</protein>
<evidence type="ECO:0000256" key="1">
    <source>
        <dbReference type="SAM" id="Phobius"/>
    </source>
</evidence>
<keyword evidence="1" id="KW-0472">Membrane</keyword>
<evidence type="ECO:0008006" key="4">
    <source>
        <dbReference type="Google" id="ProtNLM"/>
    </source>
</evidence>
<evidence type="ECO:0000313" key="2">
    <source>
        <dbReference type="EMBL" id="KAH3852305.1"/>
    </source>
</evidence>
<dbReference type="AlphaFoldDB" id="A0A9D4L5D2"/>
<dbReference type="SUPFAM" id="SSF81321">
    <property type="entry name" value="Family A G protein-coupled receptor-like"/>
    <property type="match status" value="1"/>
</dbReference>
<name>A0A9D4L5D2_DREPO</name>
<reference evidence="2" key="2">
    <citation type="submission" date="2020-11" db="EMBL/GenBank/DDBJ databases">
        <authorList>
            <person name="McCartney M.A."/>
            <person name="Auch B."/>
            <person name="Kono T."/>
            <person name="Mallez S."/>
            <person name="Becker A."/>
            <person name="Gohl D.M."/>
            <person name="Silverstein K.A.T."/>
            <person name="Koren S."/>
            <person name="Bechman K.B."/>
            <person name="Herman A."/>
            <person name="Abrahante J.E."/>
            <person name="Garbe J."/>
        </authorList>
    </citation>
    <scope>NUCLEOTIDE SEQUENCE</scope>
    <source>
        <strain evidence="2">Duluth1</strain>
        <tissue evidence="2">Whole animal</tissue>
    </source>
</reference>
<dbReference type="EMBL" id="JAIWYP010000003">
    <property type="protein sequence ID" value="KAH3852305.1"/>
    <property type="molecule type" value="Genomic_DNA"/>
</dbReference>
<keyword evidence="1" id="KW-0812">Transmembrane</keyword>
<dbReference type="Gene3D" id="1.20.1070.10">
    <property type="entry name" value="Rhodopsin 7-helix transmembrane proteins"/>
    <property type="match status" value="1"/>
</dbReference>
<keyword evidence="3" id="KW-1185">Reference proteome</keyword>